<protein>
    <submittedName>
        <fullName evidence="2">Glycosyltransferase family 2 protein</fullName>
    </submittedName>
</protein>
<keyword evidence="3" id="KW-1185">Reference proteome</keyword>
<dbReference type="InterPro" id="IPR029044">
    <property type="entry name" value="Nucleotide-diphossugar_trans"/>
</dbReference>
<proteinExistence type="predicted"/>
<dbReference type="InterPro" id="IPR001173">
    <property type="entry name" value="Glyco_trans_2-like"/>
</dbReference>
<dbReference type="AlphaFoldDB" id="A0A2W1NAD6"/>
<reference evidence="2 3" key="1">
    <citation type="submission" date="2018-06" db="EMBL/GenBank/DDBJ databases">
        <title>The draft genome sequence of Crocinitomix sp. SM1701.</title>
        <authorList>
            <person name="Zhang X."/>
        </authorList>
    </citation>
    <scope>NUCLEOTIDE SEQUENCE [LARGE SCALE GENOMIC DNA]</scope>
    <source>
        <strain evidence="2 3">SM1701</strain>
    </source>
</reference>
<name>A0A2W1NAD6_9FLAO</name>
<dbReference type="GO" id="GO:0016740">
    <property type="term" value="F:transferase activity"/>
    <property type="evidence" value="ECO:0007669"/>
    <property type="project" value="UniProtKB-KW"/>
</dbReference>
<gene>
    <name evidence="2" type="ORF">DNU06_14140</name>
</gene>
<keyword evidence="2" id="KW-0808">Transferase</keyword>
<accession>A0A2W1NAD6</accession>
<comment type="caution">
    <text evidence="2">The sequence shown here is derived from an EMBL/GenBank/DDBJ whole genome shotgun (WGS) entry which is preliminary data.</text>
</comment>
<dbReference type="SUPFAM" id="SSF53448">
    <property type="entry name" value="Nucleotide-diphospho-sugar transferases"/>
    <property type="match status" value="1"/>
</dbReference>
<evidence type="ECO:0000313" key="3">
    <source>
        <dbReference type="Proteomes" id="UP000249248"/>
    </source>
</evidence>
<feature type="domain" description="Glycosyltransferase 2-like" evidence="1">
    <location>
        <begin position="39"/>
        <end position="187"/>
    </location>
</feature>
<dbReference type="Gene3D" id="3.90.550.10">
    <property type="entry name" value="Spore Coat Polysaccharide Biosynthesis Protein SpsA, Chain A"/>
    <property type="match status" value="1"/>
</dbReference>
<evidence type="ECO:0000259" key="1">
    <source>
        <dbReference type="Pfam" id="PF00535"/>
    </source>
</evidence>
<dbReference type="Pfam" id="PF00535">
    <property type="entry name" value="Glycos_transf_2"/>
    <property type="match status" value="1"/>
</dbReference>
<evidence type="ECO:0000313" key="2">
    <source>
        <dbReference type="EMBL" id="PZE16265.1"/>
    </source>
</evidence>
<dbReference type="EMBL" id="QKSB01000010">
    <property type="protein sequence ID" value="PZE16265.1"/>
    <property type="molecule type" value="Genomic_DNA"/>
</dbReference>
<sequence>MLFLFFHVIFVPMNFYLQKYGFQNPVINHVPSVNLETIVVIPCFNEPDIIPSLNALNNADQPNAGVEILIVINHGEIHSEEIKAQNAKTIAQIEEWKSKTLLNFPFFILKAFDLPKKHAGVGLARKIGMDEAVARFHQIQKDGIILCFDADAICEPNYFLNIEKHFIKNPKSPGAALKFAHPLEGNEYEEKVYQGIVYYELFLRYYNQGLKYANLPFAFHTVGSSMAVRSSAYQKQGGMNKRKAGEDFYFLHKIIALGNFMEINDTCVIPSPRTSDRVPFGTGKAINDWMETEMDDYLTYDVRIWDLLREFVQTIPLLFEGKLENTPFYKNPIHQYFIKFLEINNFQEDLQGILKNSTDIHSFIKRFYAWLSAFRILKLVHYLRDEQFANQPIFEQAKGMALRNNFYADEADEKALLIRYREHEANHHS</sequence>
<organism evidence="2 3">
    <name type="scientific">Putridiphycobacter roseus</name>
    <dbReference type="NCBI Taxonomy" id="2219161"/>
    <lineage>
        <taxon>Bacteria</taxon>
        <taxon>Pseudomonadati</taxon>
        <taxon>Bacteroidota</taxon>
        <taxon>Flavobacteriia</taxon>
        <taxon>Flavobacteriales</taxon>
        <taxon>Crocinitomicaceae</taxon>
        <taxon>Putridiphycobacter</taxon>
    </lineage>
</organism>
<dbReference type="Proteomes" id="UP000249248">
    <property type="component" value="Unassembled WGS sequence"/>
</dbReference>